<name>A0ABR6CSA5_9BACI</name>
<reference evidence="1 2" key="1">
    <citation type="submission" date="2020-08" db="EMBL/GenBank/DDBJ databases">
        <title>Genomic Encyclopedia of Type Strains, Phase IV (KMG-IV): sequencing the most valuable type-strain genomes for metagenomic binning, comparative biology and taxonomic classification.</title>
        <authorList>
            <person name="Goeker M."/>
        </authorList>
    </citation>
    <scope>NUCLEOTIDE SEQUENCE [LARGE SCALE GENOMIC DNA]</scope>
    <source>
        <strain evidence="1 2">DSM 105481</strain>
    </source>
</reference>
<sequence>MDEDFIYPKSGVILNYEKFPSFGGFSFSGGFAKEPKQVCANGYDKPITHVGFEIYFYAIFYNRQITVGYKHIKEVADDGL</sequence>
<protein>
    <submittedName>
        <fullName evidence="1">Uncharacterized protein</fullName>
    </submittedName>
</protein>
<dbReference type="EMBL" id="JACJHX010000008">
    <property type="protein sequence ID" value="MBA9027538.1"/>
    <property type="molecule type" value="Genomic_DNA"/>
</dbReference>
<dbReference type="Proteomes" id="UP000626697">
    <property type="component" value="Unassembled WGS sequence"/>
</dbReference>
<comment type="caution">
    <text evidence="1">The sequence shown here is derived from an EMBL/GenBank/DDBJ whole genome shotgun (WGS) entry which is preliminary data.</text>
</comment>
<proteinExistence type="predicted"/>
<accession>A0ABR6CSA5</accession>
<organism evidence="1 2">
    <name type="scientific">Peribacillus huizhouensis</name>
    <dbReference type="NCBI Taxonomy" id="1501239"/>
    <lineage>
        <taxon>Bacteria</taxon>
        <taxon>Bacillati</taxon>
        <taxon>Bacillota</taxon>
        <taxon>Bacilli</taxon>
        <taxon>Bacillales</taxon>
        <taxon>Bacillaceae</taxon>
        <taxon>Peribacillus</taxon>
    </lineage>
</organism>
<keyword evidence="2" id="KW-1185">Reference proteome</keyword>
<gene>
    <name evidence="1" type="ORF">HNP81_002828</name>
</gene>
<evidence type="ECO:0000313" key="1">
    <source>
        <dbReference type="EMBL" id="MBA9027538.1"/>
    </source>
</evidence>
<evidence type="ECO:0000313" key="2">
    <source>
        <dbReference type="Proteomes" id="UP000626697"/>
    </source>
</evidence>